<protein>
    <submittedName>
        <fullName evidence="2">Uncharacterized protein</fullName>
    </submittedName>
</protein>
<evidence type="ECO:0000313" key="2">
    <source>
        <dbReference type="EMBL" id="KAL0578925.1"/>
    </source>
</evidence>
<feature type="transmembrane region" description="Helical" evidence="1">
    <location>
        <begin position="159"/>
        <end position="184"/>
    </location>
</feature>
<keyword evidence="1" id="KW-1133">Transmembrane helix</keyword>
<feature type="transmembrane region" description="Helical" evidence="1">
    <location>
        <begin position="190"/>
        <end position="210"/>
    </location>
</feature>
<reference evidence="2 3" key="1">
    <citation type="submission" date="2024-02" db="EMBL/GenBank/DDBJ databases">
        <title>A draft genome for the cacao thread blight pathogen Marasmius crinis-equi.</title>
        <authorList>
            <person name="Cohen S.P."/>
            <person name="Baruah I.K."/>
            <person name="Amoako-Attah I."/>
            <person name="Bukari Y."/>
            <person name="Meinhardt L.W."/>
            <person name="Bailey B.A."/>
        </authorList>
    </citation>
    <scope>NUCLEOTIDE SEQUENCE [LARGE SCALE GENOMIC DNA]</scope>
    <source>
        <strain evidence="2 3">GH-76</strain>
    </source>
</reference>
<name>A0ABR3FUW9_9AGAR</name>
<evidence type="ECO:0000256" key="1">
    <source>
        <dbReference type="SAM" id="Phobius"/>
    </source>
</evidence>
<accession>A0ABR3FUW9</accession>
<keyword evidence="1" id="KW-0812">Transmembrane</keyword>
<feature type="transmembrane region" description="Helical" evidence="1">
    <location>
        <begin position="12"/>
        <end position="32"/>
    </location>
</feature>
<gene>
    <name evidence="2" type="ORF">V5O48_003073</name>
</gene>
<keyword evidence="1" id="KW-0472">Membrane</keyword>
<feature type="transmembrane region" description="Helical" evidence="1">
    <location>
        <begin position="52"/>
        <end position="74"/>
    </location>
</feature>
<comment type="caution">
    <text evidence="2">The sequence shown here is derived from an EMBL/GenBank/DDBJ whole genome shotgun (WGS) entry which is preliminary data.</text>
</comment>
<keyword evidence="3" id="KW-1185">Reference proteome</keyword>
<proteinExistence type="predicted"/>
<dbReference type="Proteomes" id="UP001465976">
    <property type="component" value="Unassembled WGS sequence"/>
</dbReference>
<evidence type="ECO:0000313" key="3">
    <source>
        <dbReference type="Proteomes" id="UP001465976"/>
    </source>
</evidence>
<organism evidence="2 3">
    <name type="scientific">Marasmius crinis-equi</name>
    <dbReference type="NCBI Taxonomy" id="585013"/>
    <lineage>
        <taxon>Eukaryota</taxon>
        <taxon>Fungi</taxon>
        <taxon>Dikarya</taxon>
        <taxon>Basidiomycota</taxon>
        <taxon>Agaricomycotina</taxon>
        <taxon>Agaricomycetes</taxon>
        <taxon>Agaricomycetidae</taxon>
        <taxon>Agaricales</taxon>
        <taxon>Marasmiineae</taxon>
        <taxon>Marasmiaceae</taxon>
        <taxon>Marasmius</taxon>
    </lineage>
</organism>
<sequence>MKELVSGWNDRLQLISLITTFMASVEAGLLQVTAPADSDSTSKTLVASNACLFSALILHLHASFISFVAAFFLVRFKVKEAKRAEDKVEGIGPGDAEPPSKGEILLDMAANHLTQSPEHASPAMGPNVKPKHQVWSANPELVQVGPFFRQPPINLLSRCHFMSILCSVLGFLLAMAGILCLAWARHPLAVSATAAVSLGLCLLSGVGIVYTKYDTPHFFYE</sequence>
<dbReference type="EMBL" id="JBAHYK010000078">
    <property type="protein sequence ID" value="KAL0578925.1"/>
    <property type="molecule type" value="Genomic_DNA"/>
</dbReference>